<keyword evidence="1" id="KW-0812">Transmembrane</keyword>
<dbReference type="AlphaFoldDB" id="A0A2M8W9E6"/>
<feature type="transmembrane region" description="Helical" evidence="1">
    <location>
        <begin position="35"/>
        <end position="54"/>
    </location>
</feature>
<gene>
    <name evidence="2" type="ORF">CA257_08575</name>
    <name evidence="3" type="ORF">DAH66_04575</name>
</gene>
<accession>A0A2M8W9E6</accession>
<evidence type="ECO:0000256" key="1">
    <source>
        <dbReference type="SAM" id="Phobius"/>
    </source>
</evidence>
<evidence type="ECO:0000313" key="3">
    <source>
        <dbReference type="EMBL" id="RSY88726.1"/>
    </source>
</evidence>
<evidence type="ECO:0000313" key="4">
    <source>
        <dbReference type="Proteomes" id="UP000286681"/>
    </source>
</evidence>
<evidence type="ECO:0000313" key="5">
    <source>
        <dbReference type="Proteomes" id="UP000287746"/>
    </source>
</evidence>
<sequence>MRRKPHPIVRISLLVTGILLFCVVAPLASPIPGPGGTLIAAAGIILILRNSPWARHRFVRLKARWPRVGAFVDRILIRASAKRRRKRAKELAAN</sequence>
<dbReference type="EMBL" id="QQWO01000006">
    <property type="protein sequence ID" value="RSV04114.1"/>
    <property type="molecule type" value="Genomic_DNA"/>
</dbReference>
<dbReference type="EMBL" id="QQYZ01000003">
    <property type="protein sequence ID" value="RSY88726.1"/>
    <property type="molecule type" value="Genomic_DNA"/>
</dbReference>
<dbReference type="RefSeq" id="WP_066576232.1">
    <property type="nucleotide sequence ID" value="NZ_CP018820.1"/>
</dbReference>
<keyword evidence="1" id="KW-1133">Transmembrane helix</keyword>
<dbReference type="Proteomes" id="UP000287746">
    <property type="component" value="Unassembled WGS sequence"/>
</dbReference>
<dbReference type="Proteomes" id="UP000286681">
    <property type="component" value="Unassembled WGS sequence"/>
</dbReference>
<reference evidence="3 4" key="2">
    <citation type="submission" date="2018-07" db="EMBL/GenBank/DDBJ databases">
        <title>Genomic and Epidemiologic Investigation of an Indolent Hospital Outbreak.</title>
        <authorList>
            <person name="Johnson R.C."/>
            <person name="Deming C."/>
            <person name="Conlan S."/>
            <person name="Zellmer C.J."/>
            <person name="Michelin A.V."/>
            <person name="Lee-Lin S."/>
            <person name="Thomas P.J."/>
            <person name="Park M."/>
            <person name="Weingarten R.A."/>
            <person name="Less J."/>
            <person name="Dekker J.P."/>
            <person name="Frank K.M."/>
            <person name="Musser K.A."/>
            <person name="Mcquiston J.R."/>
            <person name="Henderson D.K."/>
            <person name="Lau A.F."/>
            <person name="Palmore T.N."/>
            <person name="Segre J.A."/>
        </authorList>
    </citation>
    <scope>NUCLEOTIDE SEQUENCE [LARGE SCALE GENOMIC DNA]</scope>
    <source>
        <strain evidence="3">SK-CDC1_0717</strain>
        <strain evidence="2 4">SK-NIH.Env10_0317</strain>
    </source>
</reference>
<organism evidence="3 5">
    <name type="scientific">Sphingomonas koreensis</name>
    <dbReference type="NCBI Taxonomy" id="93064"/>
    <lineage>
        <taxon>Bacteria</taxon>
        <taxon>Pseudomonadati</taxon>
        <taxon>Pseudomonadota</taxon>
        <taxon>Alphaproteobacteria</taxon>
        <taxon>Sphingomonadales</taxon>
        <taxon>Sphingomonadaceae</taxon>
        <taxon>Sphingomonas</taxon>
    </lineage>
</organism>
<name>A0A2M8W9E6_9SPHN</name>
<evidence type="ECO:0000313" key="2">
    <source>
        <dbReference type="EMBL" id="RSV04114.1"/>
    </source>
</evidence>
<dbReference type="GeneID" id="44133066"/>
<proteinExistence type="predicted"/>
<protein>
    <submittedName>
        <fullName evidence="3">Uncharacterized protein</fullName>
    </submittedName>
</protein>
<keyword evidence="1" id="KW-0472">Membrane</keyword>
<feature type="transmembrane region" description="Helical" evidence="1">
    <location>
        <begin position="7"/>
        <end position="29"/>
    </location>
</feature>
<comment type="caution">
    <text evidence="3">The sequence shown here is derived from an EMBL/GenBank/DDBJ whole genome shotgun (WGS) entry which is preliminary data.</text>
</comment>
<reference evidence="5" key="1">
    <citation type="submission" date="2018-07" db="EMBL/GenBank/DDBJ databases">
        <title>Genomic and Epidemiologic Investigation of an Indolent Hospital Outbreak.</title>
        <authorList>
            <person name="Johnson R.C."/>
            <person name="Deming C."/>
            <person name="Conlan S."/>
            <person name="Zellmer C.J."/>
            <person name="Michelin A.V."/>
            <person name="Lee-Lin S.-Q."/>
            <person name="Thomas P.J."/>
            <person name="Park M."/>
            <person name="Weingarten R.A."/>
            <person name="Less J."/>
            <person name="Dekker J.P."/>
            <person name="Frank K.M."/>
            <person name="Musser K.A."/>
            <person name="Mcquiston J.R."/>
            <person name="Henderson D.K."/>
            <person name="Lau A.F."/>
            <person name="Palmore T.N."/>
            <person name="Segre J.A."/>
        </authorList>
    </citation>
    <scope>NUCLEOTIDE SEQUENCE [LARGE SCALE GENOMIC DNA]</scope>
    <source>
        <strain evidence="5">SK-CDC1_0717</strain>
    </source>
</reference>